<evidence type="ECO:0000313" key="4">
    <source>
        <dbReference type="Proteomes" id="UP000578531"/>
    </source>
</evidence>
<dbReference type="InterPro" id="IPR057082">
    <property type="entry name" value="PH_C"/>
</dbReference>
<reference evidence="3 4" key="1">
    <citation type="journal article" date="2020" name="Genomics">
        <title>Complete, high-quality genomes from long-read metagenomic sequencing of two wolf lichen thalli reveals enigmatic genome architecture.</title>
        <authorList>
            <person name="McKenzie S.K."/>
            <person name="Walston R.F."/>
            <person name="Allen J.L."/>
        </authorList>
    </citation>
    <scope>NUCLEOTIDE SEQUENCE [LARGE SCALE GENOMIC DNA]</scope>
    <source>
        <strain evidence="3">WasteWater2</strain>
    </source>
</reference>
<evidence type="ECO:0000259" key="1">
    <source>
        <dbReference type="Pfam" id="PF23074"/>
    </source>
</evidence>
<gene>
    <name evidence="3" type="ORF">HO173_003671</name>
</gene>
<dbReference type="RefSeq" id="XP_037167351.1">
    <property type="nucleotide sequence ID" value="XM_037305596.1"/>
</dbReference>
<evidence type="ECO:0000259" key="2">
    <source>
        <dbReference type="Pfam" id="PF23076"/>
    </source>
</evidence>
<dbReference type="Pfam" id="PF23074">
    <property type="entry name" value="PH_FT_N"/>
    <property type="match status" value="1"/>
</dbReference>
<dbReference type="Pfam" id="PF23076">
    <property type="entry name" value="PH_FT_C"/>
    <property type="match status" value="1"/>
</dbReference>
<protein>
    <submittedName>
        <fullName evidence="3">Uncharacterized protein</fullName>
    </submittedName>
</protein>
<feature type="domain" description="PH" evidence="2">
    <location>
        <begin position="57"/>
        <end position="167"/>
    </location>
</feature>
<keyword evidence="4" id="KW-1185">Reference proteome</keyword>
<feature type="domain" description="PH" evidence="1">
    <location>
        <begin position="24"/>
        <end position="55"/>
    </location>
</feature>
<dbReference type="GeneID" id="59285337"/>
<name>A0A8H6G074_9LECA</name>
<dbReference type="Proteomes" id="UP000578531">
    <property type="component" value="Unassembled WGS sequence"/>
</dbReference>
<dbReference type="AlphaFoldDB" id="A0A8H6G074"/>
<evidence type="ECO:0000313" key="3">
    <source>
        <dbReference type="EMBL" id="KAF6238037.1"/>
    </source>
</evidence>
<dbReference type="EMBL" id="JACCJC010000011">
    <property type="protein sequence ID" value="KAF6238037.1"/>
    <property type="molecule type" value="Genomic_DNA"/>
</dbReference>
<proteinExistence type="predicted"/>
<comment type="caution">
    <text evidence="3">The sequence shown here is derived from an EMBL/GenBank/DDBJ whole genome shotgun (WGS) entry which is preliminary data.</text>
</comment>
<sequence>MEILGGRKSDSSRVPVTQLAENQGLVLFFCSFLALRSENVVNPIVTIKDYDIHKEDELFAGRIIDHHYEHALRLFRERDTGVVRLQASAQTGALQRNPMWTALITHQMDSPTWLSRDSPRVVHIVELQPYILTEEYDPQKTTPGAFDLTFIMHRDAKDFVRAIRSLRSVEKSRHGAEIVEKPDIS</sequence>
<dbReference type="InterPro" id="IPR057081">
    <property type="entry name" value="PH_N"/>
</dbReference>
<organism evidence="3 4">
    <name type="scientific">Letharia columbiana</name>
    <dbReference type="NCBI Taxonomy" id="112416"/>
    <lineage>
        <taxon>Eukaryota</taxon>
        <taxon>Fungi</taxon>
        <taxon>Dikarya</taxon>
        <taxon>Ascomycota</taxon>
        <taxon>Pezizomycotina</taxon>
        <taxon>Lecanoromycetes</taxon>
        <taxon>OSLEUM clade</taxon>
        <taxon>Lecanoromycetidae</taxon>
        <taxon>Lecanorales</taxon>
        <taxon>Lecanorineae</taxon>
        <taxon>Parmeliaceae</taxon>
        <taxon>Letharia</taxon>
    </lineage>
</organism>
<accession>A0A8H6G074</accession>
<dbReference type="OrthoDB" id="5345571at2759"/>